<gene>
    <name evidence="2" type="ORF">B7P43_G04864</name>
</gene>
<evidence type="ECO:0000259" key="1">
    <source>
        <dbReference type="Pfam" id="PF16087"/>
    </source>
</evidence>
<dbReference type="InterPro" id="IPR036397">
    <property type="entry name" value="RNaseH_sf"/>
</dbReference>
<feature type="domain" description="DUF4817" evidence="1">
    <location>
        <begin position="5"/>
        <end position="53"/>
    </location>
</feature>
<dbReference type="Gene3D" id="3.30.420.10">
    <property type="entry name" value="Ribonuclease H-like superfamily/Ribonuclease H"/>
    <property type="match status" value="1"/>
</dbReference>
<dbReference type="Pfam" id="PF16087">
    <property type="entry name" value="DUF4817"/>
    <property type="match status" value="1"/>
</dbReference>
<dbReference type="InterPro" id="IPR032135">
    <property type="entry name" value="DUF4817"/>
</dbReference>
<dbReference type="InParanoid" id="A0A2J7PW64"/>
<sequence length="356" mass="41013">MASPQQKTFCVLEFAKTNSVVTVQRAFRRRFGINPPCPKNIRRWFRQFQESGCLCKGKSPGRLRVSAEQVASIRAAFERRPRKSTNRASRELEIPQSTVWRVLTVRLHLKPYRLQLVQALTNDDKRKRTEFCDSMLEMMEDETFISHLIFSDEATFHLSGTVNRHTVRIWGTEHPHETVEHDRDSPKVNVFYAVSQDKAYGPFFFQGNTVAGQTYVDMLQNWLFTSLQADSHDFIFQQDGAPPHWHLLVRAFLNEKVPQRWIGRKGAQDLALCAWPARSPDLTVCDFFLWGYVKDHVYVPPLPTNLDDLKHGITTAINSVHRDMLIRAWEESSYRIDVARAASGDTLNTCKTGSKS</sequence>
<dbReference type="Proteomes" id="UP000235965">
    <property type="component" value="Unassembled WGS sequence"/>
</dbReference>
<protein>
    <recommendedName>
        <fullName evidence="1">DUF4817 domain-containing protein</fullName>
    </recommendedName>
</protein>
<keyword evidence="3" id="KW-1185">Reference proteome</keyword>
<comment type="caution">
    <text evidence="2">The sequence shown here is derived from an EMBL/GenBank/DDBJ whole genome shotgun (WGS) entry which is preliminary data.</text>
</comment>
<dbReference type="STRING" id="105785.A0A2J7PW64"/>
<dbReference type="GO" id="GO:0003676">
    <property type="term" value="F:nucleic acid binding"/>
    <property type="evidence" value="ECO:0007669"/>
    <property type="project" value="InterPro"/>
</dbReference>
<name>A0A2J7PW64_9NEOP</name>
<dbReference type="PANTHER" id="PTHR47326">
    <property type="entry name" value="TRANSPOSABLE ELEMENT TC3 TRANSPOSASE-LIKE PROTEIN"/>
    <property type="match status" value="1"/>
</dbReference>
<organism evidence="2 3">
    <name type="scientific">Cryptotermes secundus</name>
    <dbReference type="NCBI Taxonomy" id="105785"/>
    <lineage>
        <taxon>Eukaryota</taxon>
        <taxon>Metazoa</taxon>
        <taxon>Ecdysozoa</taxon>
        <taxon>Arthropoda</taxon>
        <taxon>Hexapoda</taxon>
        <taxon>Insecta</taxon>
        <taxon>Pterygota</taxon>
        <taxon>Neoptera</taxon>
        <taxon>Polyneoptera</taxon>
        <taxon>Dictyoptera</taxon>
        <taxon>Blattodea</taxon>
        <taxon>Blattoidea</taxon>
        <taxon>Termitoidae</taxon>
        <taxon>Kalotermitidae</taxon>
        <taxon>Cryptotermitinae</taxon>
        <taxon>Cryptotermes</taxon>
    </lineage>
</organism>
<accession>A0A2J7PW64</accession>
<evidence type="ECO:0000313" key="3">
    <source>
        <dbReference type="Proteomes" id="UP000235965"/>
    </source>
</evidence>
<dbReference type="AlphaFoldDB" id="A0A2J7PW64"/>
<evidence type="ECO:0000313" key="2">
    <source>
        <dbReference type="EMBL" id="PNF20582.1"/>
    </source>
</evidence>
<reference evidence="2 3" key="1">
    <citation type="submission" date="2017-12" db="EMBL/GenBank/DDBJ databases">
        <title>Hemimetabolous genomes reveal molecular basis of termite eusociality.</title>
        <authorList>
            <person name="Harrison M.C."/>
            <person name="Jongepier E."/>
            <person name="Robertson H.M."/>
            <person name="Arning N."/>
            <person name="Bitard-Feildel T."/>
            <person name="Chao H."/>
            <person name="Childers C.P."/>
            <person name="Dinh H."/>
            <person name="Doddapaneni H."/>
            <person name="Dugan S."/>
            <person name="Gowin J."/>
            <person name="Greiner C."/>
            <person name="Han Y."/>
            <person name="Hu H."/>
            <person name="Hughes D.S.T."/>
            <person name="Huylmans A.-K."/>
            <person name="Kemena C."/>
            <person name="Kremer L.P.M."/>
            <person name="Lee S.L."/>
            <person name="Lopez-Ezquerra A."/>
            <person name="Mallet L."/>
            <person name="Monroy-Kuhn J.M."/>
            <person name="Moser A."/>
            <person name="Murali S.C."/>
            <person name="Muzny D.M."/>
            <person name="Otani S."/>
            <person name="Piulachs M.-D."/>
            <person name="Poelchau M."/>
            <person name="Qu J."/>
            <person name="Schaub F."/>
            <person name="Wada-Katsumata A."/>
            <person name="Worley K.C."/>
            <person name="Xie Q."/>
            <person name="Ylla G."/>
            <person name="Poulsen M."/>
            <person name="Gibbs R.A."/>
            <person name="Schal C."/>
            <person name="Richards S."/>
            <person name="Belles X."/>
            <person name="Korb J."/>
            <person name="Bornberg-Bauer E."/>
        </authorList>
    </citation>
    <scope>NUCLEOTIDE SEQUENCE [LARGE SCALE GENOMIC DNA]</scope>
    <source>
        <tissue evidence="2">Whole body</tissue>
    </source>
</reference>
<dbReference type="OrthoDB" id="6770078at2759"/>
<dbReference type="PANTHER" id="PTHR47326:SF1">
    <property type="entry name" value="HTH PSQ-TYPE DOMAIN-CONTAINING PROTEIN"/>
    <property type="match status" value="1"/>
</dbReference>
<dbReference type="EMBL" id="NEVH01020937">
    <property type="protein sequence ID" value="PNF20582.1"/>
    <property type="molecule type" value="Genomic_DNA"/>
</dbReference>
<proteinExistence type="predicted"/>